<organism evidence="2 3">
    <name type="scientific">Ruthenibacterium intestinale</name>
    <dbReference type="NCBI Taxonomy" id="3133163"/>
    <lineage>
        <taxon>Bacteria</taxon>
        <taxon>Bacillati</taxon>
        <taxon>Bacillota</taxon>
        <taxon>Clostridia</taxon>
        <taxon>Eubacteriales</taxon>
        <taxon>Oscillospiraceae</taxon>
        <taxon>Ruthenibacterium</taxon>
    </lineage>
</organism>
<dbReference type="EC" id="3.1.3.-" evidence="2"/>
<accession>A0ABV1GFU4</accession>
<dbReference type="GO" id="GO:0016787">
    <property type="term" value="F:hydrolase activity"/>
    <property type="evidence" value="ECO:0007669"/>
    <property type="project" value="UniProtKB-KW"/>
</dbReference>
<keyword evidence="1 2" id="KW-0378">Hydrolase</keyword>
<dbReference type="EMBL" id="JBBMFA010000093">
    <property type="protein sequence ID" value="MEQ2520621.1"/>
    <property type="molecule type" value="Genomic_DNA"/>
</dbReference>
<evidence type="ECO:0000313" key="3">
    <source>
        <dbReference type="Proteomes" id="UP001477672"/>
    </source>
</evidence>
<dbReference type="SUPFAM" id="SSF53254">
    <property type="entry name" value="Phosphoglycerate mutase-like"/>
    <property type="match status" value="1"/>
</dbReference>
<dbReference type="CDD" id="cd07067">
    <property type="entry name" value="HP_PGM_like"/>
    <property type="match status" value="1"/>
</dbReference>
<name>A0ABV1GFU4_9FIRM</name>
<dbReference type="PANTHER" id="PTHR46517:SF1">
    <property type="entry name" value="FRUCTOSE-2,6-BISPHOSPHATASE TIGAR"/>
    <property type="match status" value="1"/>
</dbReference>
<keyword evidence="3" id="KW-1185">Reference proteome</keyword>
<dbReference type="Pfam" id="PF00300">
    <property type="entry name" value="His_Phos_1"/>
    <property type="match status" value="1"/>
</dbReference>
<dbReference type="InterPro" id="IPR013078">
    <property type="entry name" value="His_Pase_superF_clade-1"/>
</dbReference>
<dbReference type="Gene3D" id="3.40.50.1240">
    <property type="entry name" value="Phosphoglycerate mutase-like"/>
    <property type="match status" value="1"/>
</dbReference>
<protein>
    <submittedName>
        <fullName evidence="2">Histidine phosphatase family protein</fullName>
        <ecNumber evidence="2">3.1.3.-</ecNumber>
    </submittedName>
</protein>
<dbReference type="InterPro" id="IPR029033">
    <property type="entry name" value="His_PPase_superfam"/>
</dbReference>
<proteinExistence type="predicted"/>
<evidence type="ECO:0000313" key="2">
    <source>
        <dbReference type="EMBL" id="MEQ2520621.1"/>
    </source>
</evidence>
<evidence type="ECO:0000256" key="1">
    <source>
        <dbReference type="ARBA" id="ARBA00022801"/>
    </source>
</evidence>
<sequence>MKNYRLTLIRHGITQGNLDGIYMGSGTDQPLCEEGRRGLRELQARFAYPQPATVFASPLARALETADILFPAARDKIILQDLRENGFGVFEGRRIKELVQDEDFKKWMDPTQHFTPEGGEPLADFHKRCGGVLMGMFEYMMKSGIEEAACVTHGGVIMSMLAQRGMPKRRPELWMADPGCGYLVQCSPEMWMRDHIVEVCQIVPFGYLDDQA</sequence>
<dbReference type="Proteomes" id="UP001477672">
    <property type="component" value="Unassembled WGS sequence"/>
</dbReference>
<dbReference type="RefSeq" id="WP_349216165.1">
    <property type="nucleotide sequence ID" value="NZ_JBBMFA010000093.1"/>
</dbReference>
<dbReference type="PANTHER" id="PTHR46517">
    <property type="entry name" value="FRUCTOSE-2,6-BISPHOSPHATASE TIGAR"/>
    <property type="match status" value="1"/>
</dbReference>
<dbReference type="SMART" id="SM00855">
    <property type="entry name" value="PGAM"/>
    <property type="match status" value="1"/>
</dbReference>
<gene>
    <name evidence="2" type="ORF">WMO24_09300</name>
</gene>
<comment type="caution">
    <text evidence="2">The sequence shown here is derived from an EMBL/GenBank/DDBJ whole genome shotgun (WGS) entry which is preliminary data.</text>
</comment>
<dbReference type="InterPro" id="IPR051695">
    <property type="entry name" value="Phosphoglycerate_Mutase"/>
</dbReference>
<reference evidence="2 3" key="1">
    <citation type="submission" date="2024-03" db="EMBL/GenBank/DDBJ databases">
        <title>Human intestinal bacterial collection.</title>
        <authorList>
            <person name="Pauvert C."/>
            <person name="Hitch T.C.A."/>
            <person name="Clavel T."/>
        </authorList>
    </citation>
    <scope>NUCLEOTIDE SEQUENCE [LARGE SCALE GENOMIC DNA]</scope>
    <source>
        <strain evidence="2 3">CLA-JM-H11</strain>
    </source>
</reference>